<dbReference type="Gene3D" id="2.170.270.10">
    <property type="entry name" value="SET domain"/>
    <property type="match status" value="1"/>
</dbReference>
<dbReference type="GO" id="GO:0048188">
    <property type="term" value="C:Set1C/COMPASS complex"/>
    <property type="evidence" value="ECO:0007669"/>
    <property type="project" value="TreeGrafter"/>
</dbReference>
<name>A0AAD6JUZ9_9ROSI</name>
<feature type="compositionally biased region" description="Polar residues" evidence="7">
    <location>
        <begin position="631"/>
        <end position="644"/>
    </location>
</feature>
<evidence type="ECO:0000256" key="2">
    <source>
        <dbReference type="ARBA" id="ARBA00022603"/>
    </source>
</evidence>
<organism evidence="9 10">
    <name type="scientific">Salix udensis</name>
    <dbReference type="NCBI Taxonomy" id="889485"/>
    <lineage>
        <taxon>Eukaryota</taxon>
        <taxon>Viridiplantae</taxon>
        <taxon>Streptophyta</taxon>
        <taxon>Embryophyta</taxon>
        <taxon>Tracheophyta</taxon>
        <taxon>Spermatophyta</taxon>
        <taxon>Magnoliopsida</taxon>
        <taxon>eudicotyledons</taxon>
        <taxon>Gunneridae</taxon>
        <taxon>Pentapetalae</taxon>
        <taxon>rosids</taxon>
        <taxon>fabids</taxon>
        <taxon>Malpighiales</taxon>
        <taxon>Salicaceae</taxon>
        <taxon>Saliceae</taxon>
        <taxon>Salix</taxon>
    </lineage>
</organism>
<evidence type="ECO:0000256" key="3">
    <source>
        <dbReference type="ARBA" id="ARBA00022679"/>
    </source>
</evidence>
<evidence type="ECO:0000256" key="6">
    <source>
        <dbReference type="ARBA" id="ARBA00023242"/>
    </source>
</evidence>
<evidence type="ECO:0000313" key="9">
    <source>
        <dbReference type="EMBL" id="KAJ6411803.1"/>
    </source>
</evidence>
<comment type="caution">
    <text evidence="9">The sequence shown here is derived from an EMBL/GenBank/DDBJ whole genome shotgun (WGS) entry which is preliminary data.</text>
</comment>
<feature type="domain" description="GYF" evidence="8">
    <location>
        <begin position="180"/>
        <end position="227"/>
    </location>
</feature>
<feature type="region of interest" description="Disordered" evidence="7">
    <location>
        <begin position="620"/>
        <end position="645"/>
    </location>
</feature>
<keyword evidence="10" id="KW-1185">Reference proteome</keyword>
<dbReference type="SUPFAM" id="SSF82199">
    <property type="entry name" value="SET domain"/>
    <property type="match status" value="1"/>
</dbReference>
<feature type="compositionally biased region" description="Basic and acidic residues" evidence="7">
    <location>
        <begin position="751"/>
        <end position="761"/>
    </location>
</feature>
<keyword evidence="2" id="KW-0489">Methyltransferase</keyword>
<protein>
    <recommendedName>
        <fullName evidence="8">GYF domain-containing protein</fullName>
    </recommendedName>
</protein>
<dbReference type="InterPro" id="IPR046341">
    <property type="entry name" value="SET_dom_sf"/>
</dbReference>
<evidence type="ECO:0000256" key="1">
    <source>
        <dbReference type="ARBA" id="ARBA00004123"/>
    </source>
</evidence>
<evidence type="ECO:0000313" key="10">
    <source>
        <dbReference type="Proteomes" id="UP001162972"/>
    </source>
</evidence>
<dbReference type="PROSITE" id="PS50829">
    <property type="entry name" value="GYF"/>
    <property type="match status" value="1"/>
</dbReference>
<dbReference type="SMART" id="SM00444">
    <property type="entry name" value="GYF"/>
    <property type="match status" value="1"/>
</dbReference>
<dbReference type="GO" id="GO:0042800">
    <property type="term" value="F:histone H3K4 methyltransferase activity"/>
    <property type="evidence" value="ECO:0007669"/>
    <property type="project" value="InterPro"/>
</dbReference>
<dbReference type="InterPro" id="IPR044570">
    <property type="entry name" value="Set1-like"/>
</dbReference>
<keyword evidence="5" id="KW-0156">Chromatin regulator</keyword>
<dbReference type="InterPro" id="IPR003169">
    <property type="entry name" value="GYF"/>
</dbReference>
<dbReference type="GO" id="GO:0032259">
    <property type="term" value="P:methylation"/>
    <property type="evidence" value="ECO:0007669"/>
    <property type="project" value="UniProtKB-KW"/>
</dbReference>
<sequence length="1112" mass="123715">MVSSTLLIEQEDDFPLSSRKRLKISDFQHQEHQDSFISVGYCDDVSFMPMNNAEECSFNGSNSLPEMSCNSNGNSDGIPELSSTGRASYQANSCSCHLPPAFVSGWMYLNENGQMCGPYIHQQLYEGLSTGAATPVSTYQVVESVSDSRVQHHTCGSNHPTPIPKAADYVTPVSLVSGEDSCWLFKDDEGRRRGPHSLLQLYSWYRYGYLKDSLMIYHAQNKFRPLSLLSIMNAWRFNKPESFSMTDANTETGSSLSFMSVISEEVSCQLHSGILKAARRVVLDEIISNVISGFANTKRTERYHKLDNQAAITYSADGRMSQFASEMDYSIAKCEAAVCNYNPDQACVDELSMQLLRSTKSVGNIDDFWGCCVVVSSFLSDYCMEVLWNAVFYDTIAESTTSWRKSKLWSSHPYLCKKIEELPSKPYFSCQESPTSSADCPPGFELLKTESDYNAPSSIGSSCACMGEKPCKQNILSLKAFPDDDLKCILESVANELHKSTKASLAKHVEILVKDEIKKLVNFSEEKRLNEETADFSITLSQASEYGSIEMKDERMIDSNQISGKINFSGDSQISLQAEKSFFPFQSGNAISNFLAIALERTHASIDNAIDVENIDEPSPSGFKDNAISPPITSKFQPSKSPESTSKKGAYVAIAMCRRKLHDDVLSVWKSLFVNDVLQRFPGLCCTSKKHTEPDSNEEGAFKHTEGSQKFHSPDPSVLSLISSKYTYHRKKKLAGKKLGSSSHSTAIDDGSPKRLVEKSRNPNFLRNVSEKVGVQPVGTPKKERTKGQAESSVNGRPSKATLAELSVNARPSKSTIRSTIKRDQSLPKNAGHRKVMKVAQAVNDDEVAKEAIKTSRERAGKVFDCNGCDVEIENAETDEWSMKTLNSNKVSKLKRKSTVDGRYVSHPVKFLKVENGAIKQSATRQVSVRKTKSSKSRTLNPCPLSDGCARSSINGWEWHAWSISASPAERARVRGVPCVHAKYSFPEAYASQLSNGKALSARTNRMKLRNLLAAAEGAELLKATQLKARKKHLRFQRSKIHDWGLVAQEPIESEDLVVEYVGELIRPQISDIRERLYEKMGIGSSYLFRLDDGYVVSRSILCHVYDFPTKF</sequence>
<dbReference type="PANTHER" id="PTHR45814">
    <property type="entry name" value="HISTONE-LYSINE N-METHYLTRANSFERASE SETD1"/>
    <property type="match status" value="1"/>
</dbReference>
<feature type="region of interest" description="Disordered" evidence="7">
    <location>
        <begin position="688"/>
        <end position="716"/>
    </location>
</feature>
<evidence type="ECO:0000256" key="7">
    <source>
        <dbReference type="SAM" id="MobiDB-lite"/>
    </source>
</evidence>
<dbReference type="Gene3D" id="3.30.1490.40">
    <property type="match status" value="1"/>
</dbReference>
<feature type="compositionally biased region" description="Basic and acidic residues" evidence="7">
    <location>
        <begin position="690"/>
        <end position="713"/>
    </location>
</feature>
<accession>A0AAD6JUZ9</accession>
<keyword evidence="6" id="KW-0539">Nucleus</keyword>
<dbReference type="Proteomes" id="UP001162972">
    <property type="component" value="Chromosome 5"/>
</dbReference>
<dbReference type="SUPFAM" id="SSF55277">
    <property type="entry name" value="GYF domain"/>
    <property type="match status" value="1"/>
</dbReference>
<keyword evidence="3" id="KW-0808">Transferase</keyword>
<evidence type="ECO:0000256" key="4">
    <source>
        <dbReference type="ARBA" id="ARBA00022691"/>
    </source>
</evidence>
<comment type="subcellular location">
    <subcellularLocation>
        <location evidence="1">Nucleus</location>
    </subcellularLocation>
</comment>
<proteinExistence type="predicted"/>
<dbReference type="PANTHER" id="PTHR45814:SF2">
    <property type="entry name" value="HISTONE-LYSINE N-METHYLTRANSFERASE SETD1"/>
    <property type="match status" value="1"/>
</dbReference>
<keyword evidence="4" id="KW-0949">S-adenosyl-L-methionine</keyword>
<dbReference type="EMBL" id="JAPFFJ010000013">
    <property type="protein sequence ID" value="KAJ6411803.1"/>
    <property type="molecule type" value="Genomic_DNA"/>
</dbReference>
<gene>
    <name evidence="9" type="ORF">OIU84_004973</name>
</gene>
<dbReference type="AlphaFoldDB" id="A0AAD6JUZ9"/>
<evidence type="ECO:0000256" key="5">
    <source>
        <dbReference type="ARBA" id="ARBA00022853"/>
    </source>
</evidence>
<dbReference type="Pfam" id="PF02213">
    <property type="entry name" value="GYF"/>
    <property type="match status" value="1"/>
</dbReference>
<dbReference type="InterPro" id="IPR035445">
    <property type="entry name" value="GYF-like_dom_sf"/>
</dbReference>
<evidence type="ECO:0000259" key="8">
    <source>
        <dbReference type="PROSITE" id="PS50829"/>
    </source>
</evidence>
<reference evidence="9 10" key="1">
    <citation type="journal article" date="2023" name="Int. J. Mol. Sci.">
        <title>De Novo Assembly and Annotation of 11 Diverse Shrub Willow (Salix) Genomes Reveals Novel Gene Organization in Sex-Linked Regions.</title>
        <authorList>
            <person name="Hyden B."/>
            <person name="Feng K."/>
            <person name="Yates T.B."/>
            <person name="Jawdy S."/>
            <person name="Cereghino C."/>
            <person name="Smart L.B."/>
            <person name="Muchero W."/>
        </authorList>
    </citation>
    <scope>NUCLEOTIDE SEQUENCE [LARGE SCALE GENOMIC DNA]</scope>
    <source>
        <tissue evidence="9">Shoot tip</tissue>
    </source>
</reference>
<feature type="region of interest" description="Disordered" evidence="7">
    <location>
        <begin position="734"/>
        <end position="797"/>
    </location>
</feature>